<accession>A0A7T2S8K3</accession>
<dbReference type="Proteomes" id="UP000594778">
    <property type="component" value="Chromosome"/>
</dbReference>
<protein>
    <submittedName>
        <fullName evidence="1">Uncharacterized protein</fullName>
    </submittedName>
</protein>
<proteinExistence type="predicted"/>
<reference evidence="1 2" key="1">
    <citation type="submission" date="2020-12" db="EMBL/GenBank/DDBJ databases">
        <title>FDA dAtabase for Regulatory Grade micrObial Sequences (FDA-ARGOS): Supporting development and validation of Infectious Disease Dx tests.</title>
        <authorList>
            <person name="Sproer C."/>
            <person name="Gronow S."/>
            <person name="Severitt S."/>
            <person name="Schroder I."/>
            <person name="Tallon L."/>
            <person name="Sadzewicz L."/>
            <person name="Zhao X."/>
            <person name="Boylan J."/>
            <person name="Ott S."/>
            <person name="Bowen H."/>
            <person name="Vavikolanu K."/>
            <person name="Mehta A."/>
            <person name="Aluvathingal J."/>
            <person name="Nadendla S."/>
            <person name="Lowell S."/>
            <person name="Myers T."/>
            <person name="Yan Y."/>
            <person name="Sichtig H."/>
        </authorList>
    </citation>
    <scope>NUCLEOTIDE SEQUENCE [LARGE SCALE GENOMIC DNA]</scope>
    <source>
        <strain evidence="1 2">FDAARGOS_909</strain>
    </source>
</reference>
<sequence length="111" mass="12717">MLTAIAHIQHTLEHLVQVRYDDKEWDDKDVDVDFAVDLALSHIRLLRAELPLDRSTFENKWFMAGAAVNLGAQAFSRPSSLYYRWLTAAQRQFEVLVDLVAFVDEEACHAA</sequence>
<gene>
    <name evidence="1" type="ORF">I6G66_13400</name>
</gene>
<dbReference type="RefSeq" id="WP_197957208.1">
    <property type="nucleotide sequence ID" value="NZ_CP065668.1"/>
</dbReference>
<evidence type="ECO:0000313" key="2">
    <source>
        <dbReference type="Proteomes" id="UP000594778"/>
    </source>
</evidence>
<dbReference type="AlphaFoldDB" id="A0A7T2S8K3"/>
<evidence type="ECO:0000313" key="1">
    <source>
        <dbReference type="EMBL" id="QPS10919.1"/>
    </source>
</evidence>
<dbReference type="EMBL" id="CP065668">
    <property type="protein sequence ID" value="QPS10919.1"/>
    <property type="molecule type" value="Genomic_DNA"/>
</dbReference>
<name>A0A7T2S8K3_DELAC</name>
<organism evidence="1 2">
    <name type="scientific">Delftia acidovorans</name>
    <name type="common">Pseudomonas acidovorans</name>
    <name type="synonym">Comamonas acidovorans</name>
    <dbReference type="NCBI Taxonomy" id="80866"/>
    <lineage>
        <taxon>Bacteria</taxon>
        <taxon>Pseudomonadati</taxon>
        <taxon>Pseudomonadota</taxon>
        <taxon>Betaproteobacteria</taxon>
        <taxon>Burkholderiales</taxon>
        <taxon>Comamonadaceae</taxon>
        <taxon>Delftia</taxon>
    </lineage>
</organism>